<protein>
    <submittedName>
        <fullName evidence="2">Uncharacterized protein</fullName>
    </submittedName>
</protein>
<keyword evidence="3" id="KW-1185">Reference proteome</keyword>
<reference evidence="2" key="2">
    <citation type="journal article" date="2023" name="IMA Fungus">
        <title>Comparative genomic study of the Penicillium genus elucidates a diverse pangenome and 15 lateral gene transfer events.</title>
        <authorList>
            <person name="Petersen C."/>
            <person name="Sorensen T."/>
            <person name="Nielsen M.R."/>
            <person name="Sondergaard T.E."/>
            <person name="Sorensen J.L."/>
            <person name="Fitzpatrick D.A."/>
            <person name="Frisvad J.C."/>
            <person name="Nielsen K.L."/>
        </authorList>
    </citation>
    <scope>NUCLEOTIDE SEQUENCE</scope>
    <source>
        <strain evidence="2">IBT 21917</strain>
    </source>
</reference>
<reference evidence="2" key="1">
    <citation type="submission" date="2022-11" db="EMBL/GenBank/DDBJ databases">
        <authorList>
            <person name="Petersen C."/>
        </authorList>
    </citation>
    <scope>NUCLEOTIDE SEQUENCE</scope>
    <source>
        <strain evidence="2">IBT 21917</strain>
    </source>
</reference>
<keyword evidence="1" id="KW-0812">Transmembrane</keyword>
<evidence type="ECO:0000256" key="1">
    <source>
        <dbReference type="SAM" id="Phobius"/>
    </source>
</evidence>
<name>A0A9W9LZ33_9EURO</name>
<accession>A0A9W9LZ33</accession>
<evidence type="ECO:0000313" key="2">
    <source>
        <dbReference type="EMBL" id="KAJ5182529.1"/>
    </source>
</evidence>
<comment type="caution">
    <text evidence="2">The sequence shown here is derived from an EMBL/GenBank/DDBJ whole genome shotgun (WGS) entry which is preliminary data.</text>
</comment>
<keyword evidence="1" id="KW-0472">Membrane</keyword>
<dbReference type="InterPro" id="IPR036259">
    <property type="entry name" value="MFS_trans_sf"/>
</dbReference>
<feature type="transmembrane region" description="Helical" evidence="1">
    <location>
        <begin position="28"/>
        <end position="47"/>
    </location>
</feature>
<feature type="transmembrane region" description="Helical" evidence="1">
    <location>
        <begin position="59"/>
        <end position="77"/>
    </location>
</feature>
<dbReference type="Gene3D" id="1.20.1250.20">
    <property type="entry name" value="MFS general substrate transporter like domains"/>
    <property type="match status" value="1"/>
</dbReference>
<evidence type="ECO:0000313" key="3">
    <source>
        <dbReference type="Proteomes" id="UP001146351"/>
    </source>
</evidence>
<dbReference type="AlphaFoldDB" id="A0A9W9LZ33"/>
<sequence length="79" mass="8159">MAKVSYAVREIEIKRGIDTNTKSGRGTGYAFCNMAIALGQFVGPIVAGSARVQVGWGRMTLVLGGIACVVGLLSRVTGG</sequence>
<dbReference type="EMBL" id="JAPQKO010000001">
    <property type="protein sequence ID" value="KAJ5182529.1"/>
    <property type="molecule type" value="Genomic_DNA"/>
</dbReference>
<dbReference type="Proteomes" id="UP001146351">
    <property type="component" value="Unassembled WGS sequence"/>
</dbReference>
<proteinExistence type="predicted"/>
<keyword evidence="1" id="KW-1133">Transmembrane helix</keyword>
<dbReference type="OrthoDB" id="5086884at2759"/>
<organism evidence="2 3">
    <name type="scientific">Penicillium capsulatum</name>
    <dbReference type="NCBI Taxonomy" id="69766"/>
    <lineage>
        <taxon>Eukaryota</taxon>
        <taxon>Fungi</taxon>
        <taxon>Dikarya</taxon>
        <taxon>Ascomycota</taxon>
        <taxon>Pezizomycotina</taxon>
        <taxon>Eurotiomycetes</taxon>
        <taxon>Eurotiomycetidae</taxon>
        <taxon>Eurotiales</taxon>
        <taxon>Aspergillaceae</taxon>
        <taxon>Penicillium</taxon>
    </lineage>
</organism>
<dbReference type="SUPFAM" id="SSF103473">
    <property type="entry name" value="MFS general substrate transporter"/>
    <property type="match status" value="1"/>
</dbReference>
<gene>
    <name evidence="2" type="ORF">N7492_000145</name>
</gene>